<keyword evidence="4" id="KW-0732">Signal</keyword>
<feature type="chain" id="PRO_5039630727" description="exo-alpha-sialidase" evidence="4">
    <location>
        <begin position="20"/>
        <end position="362"/>
    </location>
</feature>
<dbReference type="GO" id="GO:0005737">
    <property type="term" value="C:cytoplasm"/>
    <property type="evidence" value="ECO:0007669"/>
    <property type="project" value="TreeGrafter"/>
</dbReference>
<dbReference type="CDD" id="cd15482">
    <property type="entry name" value="Sialidase_non-viral"/>
    <property type="match status" value="1"/>
</dbReference>
<dbReference type="EC" id="3.2.1.18" evidence="3"/>
<dbReference type="InterPro" id="IPR036278">
    <property type="entry name" value="Sialidase_sf"/>
</dbReference>
<organism evidence="6 7">
    <name type="scientific">Candidatus Coprenecus avistercoris</name>
    <dbReference type="NCBI Taxonomy" id="2840730"/>
    <lineage>
        <taxon>Bacteria</taxon>
        <taxon>Pseudomonadati</taxon>
        <taxon>Bacteroidota</taxon>
        <taxon>Bacteroidia</taxon>
        <taxon>Bacteroidales</taxon>
        <taxon>Rikenellaceae</taxon>
        <taxon>Rikenellaceae incertae sedis</taxon>
        <taxon>Candidatus Coprenecus</taxon>
    </lineage>
</organism>
<name>A0A9D1E0U5_9BACT</name>
<reference evidence="6" key="1">
    <citation type="submission" date="2020-10" db="EMBL/GenBank/DDBJ databases">
        <authorList>
            <person name="Gilroy R."/>
        </authorList>
    </citation>
    <scope>NUCLEOTIDE SEQUENCE</scope>
    <source>
        <strain evidence="6">ChiHjej13B12-12457</strain>
    </source>
</reference>
<dbReference type="GO" id="GO:0004308">
    <property type="term" value="F:exo-alpha-sialidase activity"/>
    <property type="evidence" value="ECO:0007669"/>
    <property type="project" value="UniProtKB-EC"/>
</dbReference>
<comment type="caution">
    <text evidence="6">The sequence shown here is derived from an EMBL/GenBank/DDBJ whole genome shotgun (WGS) entry which is preliminary data.</text>
</comment>
<gene>
    <name evidence="6" type="ORF">IAC94_02470</name>
</gene>
<dbReference type="GO" id="GO:0016020">
    <property type="term" value="C:membrane"/>
    <property type="evidence" value="ECO:0007669"/>
    <property type="project" value="TreeGrafter"/>
</dbReference>
<dbReference type="GO" id="GO:0009313">
    <property type="term" value="P:oligosaccharide catabolic process"/>
    <property type="evidence" value="ECO:0007669"/>
    <property type="project" value="TreeGrafter"/>
</dbReference>
<dbReference type="InterPro" id="IPR011040">
    <property type="entry name" value="Sialidase"/>
</dbReference>
<evidence type="ECO:0000313" key="6">
    <source>
        <dbReference type="EMBL" id="HIR62374.1"/>
    </source>
</evidence>
<proteinExistence type="inferred from homology"/>
<accession>A0A9D1E0U5</accession>
<dbReference type="GO" id="GO:0006689">
    <property type="term" value="P:ganglioside catabolic process"/>
    <property type="evidence" value="ECO:0007669"/>
    <property type="project" value="TreeGrafter"/>
</dbReference>
<dbReference type="Gene3D" id="2.120.10.10">
    <property type="match status" value="1"/>
</dbReference>
<evidence type="ECO:0000256" key="4">
    <source>
        <dbReference type="SAM" id="SignalP"/>
    </source>
</evidence>
<feature type="domain" description="Sialidase" evidence="5">
    <location>
        <begin position="77"/>
        <end position="338"/>
    </location>
</feature>
<evidence type="ECO:0000256" key="3">
    <source>
        <dbReference type="ARBA" id="ARBA00012733"/>
    </source>
</evidence>
<dbReference type="AlphaFoldDB" id="A0A9D1E0U5"/>
<comment type="catalytic activity">
    <reaction evidence="1">
        <text>Hydrolysis of alpha-(2-&gt;3)-, alpha-(2-&gt;6)-, alpha-(2-&gt;8)- glycosidic linkages of terminal sialic acid residues in oligosaccharides, glycoproteins, glycolipids, colominic acid and synthetic substrates.</text>
        <dbReference type="EC" id="3.2.1.18"/>
    </reaction>
</comment>
<dbReference type="SUPFAM" id="SSF50939">
    <property type="entry name" value="Sialidases"/>
    <property type="match status" value="1"/>
</dbReference>
<dbReference type="EMBL" id="DVHI01000031">
    <property type="protein sequence ID" value="HIR62374.1"/>
    <property type="molecule type" value="Genomic_DNA"/>
</dbReference>
<protein>
    <recommendedName>
        <fullName evidence="3">exo-alpha-sialidase</fullName>
        <ecNumber evidence="3">3.2.1.18</ecNumber>
    </recommendedName>
</protein>
<dbReference type="Proteomes" id="UP000886744">
    <property type="component" value="Unassembled WGS sequence"/>
</dbReference>
<dbReference type="InterPro" id="IPR026856">
    <property type="entry name" value="Sialidase_fam"/>
</dbReference>
<comment type="similarity">
    <text evidence="2">Belongs to the glycosyl hydrolase 33 family.</text>
</comment>
<reference evidence="6" key="2">
    <citation type="journal article" date="2021" name="PeerJ">
        <title>Extensive microbial diversity within the chicken gut microbiome revealed by metagenomics and culture.</title>
        <authorList>
            <person name="Gilroy R."/>
            <person name="Ravi A."/>
            <person name="Getino M."/>
            <person name="Pursley I."/>
            <person name="Horton D.L."/>
            <person name="Alikhan N.F."/>
            <person name="Baker D."/>
            <person name="Gharbi K."/>
            <person name="Hall N."/>
            <person name="Watson M."/>
            <person name="Adriaenssens E.M."/>
            <person name="Foster-Nyarko E."/>
            <person name="Jarju S."/>
            <person name="Secka A."/>
            <person name="Antonio M."/>
            <person name="Oren A."/>
            <person name="Chaudhuri R.R."/>
            <person name="La Ragione R."/>
            <person name="Hildebrand F."/>
            <person name="Pallen M.J."/>
        </authorList>
    </citation>
    <scope>NUCLEOTIDE SEQUENCE</scope>
    <source>
        <strain evidence="6">ChiHjej13B12-12457</strain>
    </source>
</reference>
<feature type="signal peptide" evidence="4">
    <location>
        <begin position="1"/>
        <end position="19"/>
    </location>
</feature>
<evidence type="ECO:0000256" key="2">
    <source>
        <dbReference type="ARBA" id="ARBA00009348"/>
    </source>
</evidence>
<dbReference type="PANTHER" id="PTHR10628">
    <property type="entry name" value="SIALIDASE"/>
    <property type="match status" value="1"/>
</dbReference>
<evidence type="ECO:0000256" key="1">
    <source>
        <dbReference type="ARBA" id="ARBA00000427"/>
    </source>
</evidence>
<evidence type="ECO:0000313" key="7">
    <source>
        <dbReference type="Proteomes" id="UP000886744"/>
    </source>
</evidence>
<dbReference type="PANTHER" id="PTHR10628:SF30">
    <property type="entry name" value="EXO-ALPHA-SIALIDASE"/>
    <property type="match status" value="1"/>
</dbReference>
<evidence type="ECO:0000259" key="5">
    <source>
        <dbReference type="Pfam" id="PF13088"/>
    </source>
</evidence>
<sequence length="362" mass="39711">MGKWKTTAAALFAAMQVLAAAAQDDGISRQVLFAVDRSDTARAVSCYRIPAITTAPDGSLIAAIDERVPSCGDLKWSRDINIVMRRSTDGGRTWSPVRKVADFPDGQSASDPSLITDTVSGTVFLFYNFMDHDRAKDVYFFHVMRSTDNGQTWSEPEDITSQVAPEDWRSDFKFLTSGQGAVTRDGRLLHTMVNLRKGLHLIESTDSGCTWHLIPTPIVPADESKVIELPDGRWMVNSRVNEGGCRYIHISDDKGRSWTSNPAPALPDPGCNGAIVHYPYYGEDGCLLFVNAADPEQRRNLTLRYSLDGGLTWSSGLTVVEGDAGYSDIAVLPSGEVAVFYERDGYAVNEIALVTPEMLFGK</sequence>
<dbReference type="Pfam" id="PF13088">
    <property type="entry name" value="BNR_2"/>
    <property type="match status" value="1"/>
</dbReference>